<dbReference type="InterPro" id="IPR033900">
    <property type="entry name" value="Gram_neg_porin_domain"/>
</dbReference>
<evidence type="ECO:0000259" key="12">
    <source>
        <dbReference type="Pfam" id="PF13609"/>
    </source>
</evidence>
<keyword evidence="4" id="KW-1134">Transmembrane beta strand</keyword>
<evidence type="ECO:0000313" key="13">
    <source>
        <dbReference type="EMBL" id="SFN87147.1"/>
    </source>
</evidence>
<dbReference type="GO" id="GO:0009279">
    <property type="term" value="C:cell outer membrane"/>
    <property type="evidence" value="ECO:0007669"/>
    <property type="project" value="UniProtKB-SubCell"/>
</dbReference>
<dbReference type="EMBL" id="FOVE01000020">
    <property type="protein sequence ID" value="SFN87147.1"/>
    <property type="molecule type" value="Genomic_DNA"/>
</dbReference>
<evidence type="ECO:0000256" key="5">
    <source>
        <dbReference type="ARBA" id="ARBA00022692"/>
    </source>
</evidence>
<keyword evidence="8" id="KW-0626">Porin</keyword>
<dbReference type="GO" id="GO:0015288">
    <property type="term" value="F:porin activity"/>
    <property type="evidence" value="ECO:0007669"/>
    <property type="project" value="UniProtKB-KW"/>
</dbReference>
<keyword evidence="7" id="KW-0406">Ion transport</keyword>
<evidence type="ECO:0000256" key="9">
    <source>
        <dbReference type="ARBA" id="ARBA00023136"/>
    </source>
</evidence>
<keyword evidence="10" id="KW-0998">Cell outer membrane</keyword>
<dbReference type="InterPro" id="IPR001702">
    <property type="entry name" value="Porin_Gram-ve"/>
</dbReference>
<dbReference type="OrthoDB" id="5289162at2"/>
<dbReference type="AlphaFoldDB" id="A0A1I5CJS0"/>
<name>A0A1I5CJS0_9NEIS</name>
<protein>
    <submittedName>
        <fullName evidence="13">Outer membrane protein (Porin)</fullName>
    </submittedName>
</protein>
<keyword evidence="9" id="KW-0472">Membrane</keyword>
<dbReference type="RefSeq" id="WP_091196866.1">
    <property type="nucleotide sequence ID" value="NZ_FOVE01000020.1"/>
</dbReference>
<dbReference type="SUPFAM" id="SSF56935">
    <property type="entry name" value="Porins"/>
    <property type="match status" value="1"/>
</dbReference>
<proteinExistence type="predicted"/>
<feature type="domain" description="Porin" evidence="12">
    <location>
        <begin position="6"/>
        <end position="338"/>
    </location>
</feature>
<evidence type="ECO:0000256" key="2">
    <source>
        <dbReference type="ARBA" id="ARBA00011233"/>
    </source>
</evidence>
<evidence type="ECO:0000256" key="4">
    <source>
        <dbReference type="ARBA" id="ARBA00022452"/>
    </source>
</evidence>
<organism evidence="13 14">
    <name type="scientific">Formivibrio citricus</name>
    <dbReference type="NCBI Taxonomy" id="83765"/>
    <lineage>
        <taxon>Bacteria</taxon>
        <taxon>Pseudomonadati</taxon>
        <taxon>Pseudomonadota</taxon>
        <taxon>Betaproteobacteria</taxon>
        <taxon>Neisseriales</taxon>
        <taxon>Chitinibacteraceae</taxon>
        <taxon>Formivibrio</taxon>
    </lineage>
</organism>
<comment type="subcellular location">
    <subcellularLocation>
        <location evidence="1">Cell outer membrane</location>
        <topology evidence="1">Multi-pass membrane protein</topology>
    </subcellularLocation>
</comment>
<evidence type="ECO:0000256" key="8">
    <source>
        <dbReference type="ARBA" id="ARBA00023114"/>
    </source>
</evidence>
<feature type="signal peptide" evidence="11">
    <location>
        <begin position="1"/>
        <end position="20"/>
    </location>
</feature>
<dbReference type="PRINTS" id="PR00182">
    <property type="entry name" value="ECOLNEIPORIN"/>
</dbReference>
<evidence type="ECO:0000256" key="1">
    <source>
        <dbReference type="ARBA" id="ARBA00004571"/>
    </source>
</evidence>
<evidence type="ECO:0000256" key="11">
    <source>
        <dbReference type="SAM" id="SignalP"/>
    </source>
</evidence>
<keyword evidence="3" id="KW-0813">Transport</keyword>
<dbReference type="Proteomes" id="UP000242869">
    <property type="component" value="Unassembled WGS sequence"/>
</dbReference>
<comment type="subunit">
    <text evidence="2">Homotrimer.</text>
</comment>
<reference evidence="14" key="1">
    <citation type="submission" date="2016-10" db="EMBL/GenBank/DDBJ databases">
        <authorList>
            <person name="Varghese N."/>
            <person name="Submissions S."/>
        </authorList>
    </citation>
    <scope>NUCLEOTIDE SEQUENCE [LARGE SCALE GENOMIC DNA]</scope>
    <source>
        <strain evidence="14">DSM 6150</strain>
    </source>
</reference>
<evidence type="ECO:0000256" key="7">
    <source>
        <dbReference type="ARBA" id="ARBA00023065"/>
    </source>
</evidence>
<dbReference type="Gene3D" id="2.40.160.10">
    <property type="entry name" value="Porin"/>
    <property type="match status" value="1"/>
</dbReference>
<evidence type="ECO:0000256" key="3">
    <source>
        <dbReference type="ARBA" id="ARBA00022448"/>
    </source>
</evidence>
<dbReference type="PRINTS" id="PR00184">
    <property type="entry name" value="NEISSPPORIN"/>
</dbReference>
<dbReference type="CDD" id="cd00342">
    <property type="entry name" value="gram_neg_porins"/>
    <property type="match status" value="1"/>
</dbReference>
<keyword evidence="14" id="KW-1185">Reference proteome</keyword>
<gene>
    <name evidence="13" type="ORF">SAMN05660284_02415</name>
</gene>
<evidence type="ECO:0000256" key="10">
    <source>
        <dbReference type="ARBA" id="ARBA00023237"/>
    </source>
</evidence>
<dbReference type="InterPro" id="IPR050298">
    <property type="entry name" value="Gram-neg_bact_OMP"/>
</dbReference>
<keyword evidence="5" id="KW-0812">Transmembrane</keyword>
<accession>A0A1I5CJS0</accession>
<dbReference type="InterPro" id="IPR023614">
    <property type="entry name" value="Porin_dom_sf"/>
</dbReference>
<dbReference type="InterPro" id="IPR002299">
    <property type="entry name" value="Porin_Neis"/>
</dbReference>
<dbReference type="GO" id="GO:0034220">
    <property type="term" value="P:monoatomic ion transmembrane transport"/>
    <property type="evidence" value="ECO:0007669"/>
    <property type="project" value="InterPro"/>
</dbReference>
<feature type="chain" id="PRO_5017307572" evidence="11">
    <location>
        <begin position="21"/>
        <end position="376"/>
    </location>
</feature>
<keyword evidence="6 11" id="KW-0732">Signal</keyword>
<dbReference type="STRING" id="83765.SAMN05660284_02415"/>
<dbReference type="Pfam" id="PF13609">
    <property type="entry name" value="Porin_4"/>
    <property type="match status" value="1"/>
</dbReference>
<dbReference type="PANTHER" id="PTHR34501:SF9">
    <property type="entry name" value="MAJOR OUTER MEMBRANE PROTEIN P.IA"/>
    <property type="match status" value="1"/>
</dbReference>
<evidence type="ECO:0000256" key="6">
    <source>
        <dbReference type="ARBA" id="ARBA00022729"/>
    </source>
</evidence>
<evidence type="ECO:0000313" key="14">
    <source>
        <dbReference type="Proteomes" id="UP000242869"/>
    </source>
</evidence>
<dbReference type="GO" id="GO:0046930">
    <property type="term" value="C:pore complex"/>
    <property type="evidence" value="ECO:0007669"/>
    <property type="project" value="UniProtKB-KW"/>
</dbReference>
<dbReference type="PANTHER" id="PTHR34501">
    <property type="entry name" value="PROTEIN YDDL-RELATED"/>
    <property type="match status" value="1"/>
</dbReference>
<sequence length="376" mass="40143">MKKVIALAVASAFVAPAAMAEVVVYGVAAPAIEYSKITDATNSTTYPDLTRVRLVDSLSRIGFKGTDKLDNGLKLLWQVENRVYIGTGDQSRGFNTRDTFVGIEGNFGRVVVGSAMFDLPFQARFDYLQGLINYNEIINGVQGVTNQSQARLSNVAQYTSPVFLGGARVKALYDFGAKTSTANYQGFQVAANYKYNMLNVGATYKQNNDTSTFGQQTGALVDSTVTPVAEAFLKNYLVGATLTPIDGLNVSVSWDRKKTKASAAAAEIRQDAWAIGANYVTGKHGVGLHYGKVGESKNMSTGNTNPDTGAYFVAGQYKYALSKQTYMHASVGLVKNDKLASYSMGTTYVTGLGTSYPAAATGLKVTTIATGVTTSF</sequence>